<evidence type="ECO:0008006" key="4">
    <source>
        <dbReference type="Google" id="ProtNLM"/>
    </source>
</evidence>
<organism evidence="2 3">
    <name type="scientific">Exophiala oligosperma</name>
    <dbReference type="NCBI Taxonomy" id="215243"/>
    <lineage>
        <taxon>Eukaryota</taxon>
        <taxon>Fungi</taxon>
        <taxon>Dikarya</taxon>
        <taxon>Ascomycota</taxon>
        <taxon>Pezizomycotina</taxon>
        <taxon>Eurotiomycetes</taxon>
        <taxon>Chaetothyriomycetidae</taxon>
        <taxon>Chaetothyriales</taxon>
        <taxon>Herpotrichiellaceae</taxon>
        <taxon>Exophiala</taxon>
    </lineage>
</organism>
<sequence>MHHTPGADQARLSGSRQWPGERQPTRWDVHDANESPAVTFLDRFRAALLHSEGAEEDSFLDSESVIDSSESLSTSVRSYTYPMVLLSDVPATPSEEQLERLQGVFFTTFKQHIFMKAIDIVNSPLEILPPYLQYALACVGSMTSPDVDNVFTTPNGTIQADAAANLFVAGQKLWSVMLEVDNRETRLLEAVVAAILLVTYGILSSDRTVWRKSSGLFCNIVTISRRLHLTDGHSPMHTLSDFSSKDAGMKSSLISYMLLADVMQAVHLDLAPNYTSSELLIRMPLSNHQFRTIYNSLTHGYDVPQDVKSREDALLLLTALLGDIIYTQRSRPPDMSRIGPSASHTPPMLRNPYAPMSSMSQYSRLSSHLANALARWEQHFQQQVGSDIRALYYFTKVYLMCPNLWELPQLAGYGADNVPSLPQSNTKFDIPDKAIDLAWLVLDNCDKASKSPEHKMSIWLPIILFMSSLVVWKKLHSQPSTDLKYGTLRVLSMFKNELTKLPWPCCSEMVATLDRLMDN</sequence>
<accession>A0A0D2DX44</accession>
<dbReference type="EMBL" id="KN847339">
    <property type="protein sequence ID" value="KIW40029.1"/>
    <property type="molecule type" value="Genomic_DNA"/>
</dbReference>
<evidence type="ECO:0000313" key="2">
    <source>
        <dbReference type="EMBL" id="KIW40029.1"/>
    </source>
</evidence>
<feature type="region of interest" description="Disordered" evidence="1">
    <location>
        <begin position="1"/>
        <end position="31"/>
    </location>
</feature>
<dbReference type="AlphaFoldDB" id="A0A0D2DX44"/>
<dbReference type="HOGENOM" id="CLU_039650_0_0_1"/>
<keyword evidence="3" id="KW-1185">Reference proteome</keyword>
<name>A0A0D2DX44_9EURO</name>
<dbReference type="OrthoDB" id="4109707at2759"/>
<dbReference type="RefSeq" id="XP_016260245.1">
    <property type="nucleotide sequence ID" value="XM_016409937.1"/>
</dbReference>
<gene>
    <name evidence="2" type="ORF">PV06_08584</name>
</gene>
<dbReference type="GeneID" id="27360658"/>
<dbReference type="Proteomes" id="UP000053342">
    <property type="component" value="Unassembled WGS sequence"/>
</dbReference>
<evidence type="ECO:0000256" key="1">
    <source>
        <dbReference type="SAM" id="MobiDB-lite"/>
    </source>
</evidence>
<dbReference type="VEuPathDB" id="FungiDB:PV06_08584"/>
<proteinExistence type="predicted"/>
<protein>
    <recommendedName>
        <fullName evidence="4">Transcription factor domain-containing protein</fullName>
    </recommendedName>
</protein>
<evidence type="ECO:0000313" key="3">
    <source>
        <dbReference type="Proteomes" id="UP000053342"/>
    </source>
</evidence>
<reference evidence="2 3" key="1">
    <citation type="submission" date="2015-01" db="EMBL/GenBank/DDBJ databases">
        <title>The Genome Sequence of Exophiala oligosperma CBS72588.</title>
        <authorList>
            <consortium name="The Broad Institute Genomics Platform"/>
            <person name="Cuomo C."/>
            <person name="de Hoog S."/>
            <person name="Gorbushina A."/>
            <person name="Stielow B."/>
            <person name="Teixiera M."/>
            <person name="Abouelleil A."/>
            <person name="Chapman S.B."/>
            <person name="Priest M."/>
            <person name="Young S.K."/>
            <person name="Wortman J."/>
            <person name="Nusbaum C."/>
            <person name="Birren B."/>
        </authorList>
    </citation>
    <scope>NUCLEOTIDE SEQUENCE [LARGE SCALE GENOMIC DNA]</scope>
    <source>
        <strain evidence="2 3">CBS 72588</strain>
    </source>
</reference>